<dbReference type="GeneID" id="19898955"/>
<dbReference type="OrthoDB" id="2157530at2759"/>
<dbReference type="InterPro" id="IPR052895">
    <property type="entry name" value="HetReg/Transcr_Mod"/>
</dbReference>
<dbReference type="EMBL" id="JH767559">
    <property type="protein sequence ID" value="EON62422.1"/>
    <property type="molecule type" value="Genomic_DNA"/>
</dbReference>
<proteinExistence type="predicted"/>
<gene>
    <name evidence="2" type="ORF">W97_01644</name>
</gene>
<dbReference type="Proteomes" id="UP000016924">
    <property type="component" value="Unassembled WGS sequence"/>
</dbReference>
<evidence type="ECO:0000313" key="2">
    <source>
        <dbReference type="EMBL" id="EON62422.1"/>
    </source>
</evidence>
<dbReference type="Pfam" id="PF26639">
    <property type="entry name" value="Het-6_barrel"/>
    <property type="match status" value="1"/>
</dbReference>
<organism evidence="2 3">
    <name type="scientific">Coniosporium apollinis (strain CBS 100218)</name>
    <name type="common">Rock-inhabiting black yeast</name>
    <dbReference type="NCBI Taxonomy" id="1168221"/>
    <lineage>
        <taxon>Eukaryota</taxon>
        <taxon>Fungi</taxon>
        <taxon>Dikarya</taxon>
        <taxon>Ascomycota</taxon>
        <taxon>Pezizomycotina</taxon>
        <taxon>Dothideomycetes</taxon>
        <taxon>Dothideomycetes incertae sedis</taxon>
        <taxon>Coniosporium</taxon>
    </lineage>
</organism>
<dbReference type="HOGENOM" id="CLU_322101_0_0_1"/>
<protein>
    <recommendedName>
        <fullName evidence="1">Heterokaryon incompatibility domain-containing protein</fullName>
    </recommendedName>
</protein>
<dbReference type="eggNOG" id="ENOG502SJJD">
    <property type="taxonomic scope" value="Eukaryota"/>
</dbReference>
<dbReference type="Pfam" id="PF06985">
    <property type="entry name" value="HET"/>
    <property type="match status" value="1"/>
</dbReference>
<name>R7YKG9_CONA1</name>
<reference evidence="3" key="1">
    <citation type="submission" date="2012-06" db="EMBL/GenBank/DDBJ databases">
        <title>The genome sequence of Coniosporium apollinis CBS 100218.</title>
        <authorList>
            <consortium name="The Broad Institute Genome Sequencing Platform"/>
            <person name="Cuomo C."/>
            <person name="Gorbushina A."/>
            <person name="Noack S."/>
            <person name="Walker B."/>
            <person name="Young S.K."/>
            <person name="Zeng Q."/>
            <person name="Gargeya S."/>
            <person name="Fitzgerald M."/>
            <person name="Haas B."/>
            <person name="Abouelleil A."/>
            <person name="Alvarado L."/>
            <person name="Arachchi H.M."/>
            <person name="Berlin A.M."/>
            <person name="Chapman S.B."/>
            <person name="Goldberg J."/>
            <person name="Griggs A."/>
            <person name="Gujja S."/>
            <person name="Hansen M."/>
            <person name="Howarth C."/>
            <person name="Imamovic A."/>
            <person name="Larimer J."/>
            <person name="McCowan C."/>
            <person name="Montmayeur A."/>
            <person name="Murphy C."/>
            <person name="Neiman D."/>
            <person name="Pearson M."/>
            <person name="Priest M."/>
            <person name="Roberts A."/>
            <person name="Saif S."/>
            <person name="Shea T."/>
            <person name="Sisk P."/>
            <person name="Sykes S."/>
            <person name="Wortman J."/>
            <person name="Nusbaum C."/>
            <person name="Birren B."/>
        </authorList>
    </citation>
    <scope>NUCLEOTIDE SEQUENCE [LARGE SCALE GENOMIC DNA]</scope>
    <source>
        <strain evidence="3">CBS 100218</strain>
    </source>
</reference>
<dbReference type="AlphaFoldDB" id="R7YKG9"/>
<dbReference type="RefSeq" id="XP_007777739.1">
    <property type="nucleotide sequence ID" value="XM_007779549.1"/>
</dbReference>
<sequence length="899" mass="103755">MWCHLMRRCQSKYKSFRRAHAQGVVNQQHEYVPLNDAQNEIRVLSFVLPPKDNDWKNLDCVISNVSLDQCHPDFEEWLQEVNKTHEIPLTLAEVHRRYTGWRDKFAQYVEDRDENWNLQETQYSRRTTPGSRFIWGDFEALSYSWGVDNMDGMIRLNGVEVCISSNLEAALRALRNLPETLHGMRYWVDAVSINQKDTVERNHQVMRMQEIYSKARSTVVWLGDECDGCGTAIDIIHRYHNSTESEQSKWYDVMPLETLPDLFARPYWQRAWIVQEIANNHNATLFIYGEKQLARRDLMVAVRYCQGHIDELRERINAKKKATSSEQDHNLWTTIARAETLLSLGSGVTSKPPCSSVLDLARQANTTDPRDKVYGFLGLLEDKITSRLTPDYDSTVLDVYTEFAIALVDGHQNLTSIFAWCNSELEDNWPSWVPDWRMPFNRNHVRFLKAREAGKNSRCFASFSSQNRKLTVRGSKVDTICSWKCKSPDPLKPDAPMLSEDYRYPRARYTGVNSDTLPEALWKTLMLDHPLRCKDVASVLEIPWESSPPNVGTYRAQGLRSYCFTEEICRTFNQFRTANKDMDIYGRPLKSFFGNVNHGYSEWLSSTSPLNLRLTVVSLVGRRLFTTVSGFIGLAPEIAQSGDVIAVVLGCNFPVVLRPCGDEYRIIASTARHQKDDGSTERKKGFLDLPAELRNKVYRHLFRGPHPYRLHPLAGTTNLRPLSMVSGITLLSACKQIHDEASSILYGENGFLFDIHLDDKRNRIVVSDFPKGSVWPAQRYHKWVQCLRLRVTVSAEGAWYRPKAPRRHQENMRGLRTYYEDIWADKDLAIRFIDPKDEQLKPHPLTFSMARYVLPIFLPLQRQRPIDVQNLSPEVTYWFQSRILQSNAPKISPTVSAAL</sequence>
<dbReference type="PANTHER" id="PTHR24148:SF64">
    <property type="entry name" value="HETEROKARYON INCOMPATIBILITY DOMAIN-CONTAINING PROTEIN"/>
    <property type="match status" value="1"/>
</dbReference>
<dbReference type="InterPro" id="IPR010730">
    <property type="entry name" value="HET"/>
</dbReference>
<feature type="domain" description="Heterokaryon incompatibility" evidence="1">
    <location>
        <begin position="138"/>
        <end position="276"/>
    </location>
</feature>
<accession>R7YKG9</accession>
<dbReference type="PANTHER" id="PTHR24148">
    <property type="entry name" value="ANKYRIN REPEAT DOMAIN-CONTAINING PROTEIN 39 HOMOLOG-RELATED"/>
    <property type="match status" value="1"/>
</dbReference>
<keyword evidence="3" id="KW-1185">Reference proteome</keyword>
<evidence type="ECO:0000313" key="3">
    <source>
        <dbReference type="Proteomes" id="UP000016924"/>
    </source>
</evidence>
<dbReference type="OMA" id="RQGFKLW"/>
<evidence type="ECO:0000259" key="1">
    <source>
        <dbReference type="Pfam" id="PF06985"/>
    </source>
</evidence>